<proteinExistence type="predicted"/>
<evidence type="ECO:0000313" key="3">
    <source>
        <dbReference type="Proteomes" id="UP000249396"/>
    </source>
</evidence>
<evidence type="ECO:0000313" key="2">
    <source>
        <dbReference type="EMBL" id="PZN76968.1"/>
    </source>
</evidence>
<dbReference type="Pfam" id="PF18480">
    <property type="entry name" value="DUF5615"/>
    <property type="match status" value="1"/>
</dbReference>
<sequence length="111" mass="12533">MRFLVDAQLPPALARMLSTKGFKAEHVYDVELGEAEDNRIWAYAKQSNATIITKDEDFIVLASFDFNGPPIVWVRLGNTTKQALLAWFEPLLPTIISSLEEGNKLVELIDR</sequence>
<name>A0A2W4RAQ0_9GAMM</name>
<feature type="domain" description="DUF5615" evidence="1">
    <location>
        <begin position="1"/>
        <end position="106"/>
    </location>
</feature>
<protein>
    <recommendedName>
        <fullName evidence="1">DUF5615 domain-containing protein</fullName>
    </recommendedName>
</protein>
<dbReference type="Proteomes" id="UP000249396">
    <property type="component" value="Unassembled WGS sequence"/>
</dbReference>
<gene>
    <name evidence="2" type="ORF">DM484_15580</name>
</gene>
<evidence type="ECO:0000259" key="1">
    <source>
        <dbReference type="Pfam" id="PF18480"/>
    </source>
</evidence>
<accession>A0A2W4RAQ0</accession>
<dbReference type="EMBL" id="QJPH01000347">
    <property type="protein sequence ID" value="PZN76968.1"/>
    <property type="molecule type" value="Genomic_DNA"/>
</dbReference>
<comment type="caution">
    <text evidence="2">The sequence shown here is derived from an EMBL/GenBank/DDBJ whole genome shotgun (WGS) entry which is preliminary data.</text>
</comment>
<dbReference type="AlphaFoldDB" id="A0A2W4RAQ0"/>
<dbReference type="InterPro" id="IPR041049">
    <property type="entry name" value="DUF5615"/>
</dbReference>
<reference evidence="2 3" key="1">
    <citation type="journal article" date="2018" name="Aquat. Microb. Ecol.">
        <title>Gammaproteobacterial methanotrophs dominate.</title>
        <authorList>
            <person name="Rissanen A.J."/>
            <person name="Saarenheimo J."/>
            <person name="Tiirola M."/>
            <person name="Peura S."/>
            <person name="Aalto S.L."/>
            <person name="Karvinen A."/>
            <person name="Nykanen H."/>
        </authorList>
    </citation>
    <scope>NUCLEOTIDE SEQUENCE [LARGE SCALE GENOMIC DNA]</scope>
    <source>
        <strain evidence="2">AMbin10</strain>
    </source>
</reference>
<organism evidence="2 3">
    <name type="scientific">Candidatus Methylumidiphilus alinenensis</name>
    <dbReference type="NCBI Taxonomy" id="2202197"/>
    <lineage>
        <taxon>Bacteria</taxon>
        <taxon>Pseudomonadati</taxon>
        <taxon>Pseudomonadota</taxon>
        <taxon>Gammaproteobacteria</taxon>
        <taxon>Methylococcales</taxon>
        <taxon>Candidatus Methylumidiphilus</taxon>
    </lineage>
</organism>